<evidence type="ECO:0000256" key="4">
    <source>
        <dbReference type="ARBA" id="ARBA00022771"/>
    </source>
</evidence>
<dbReference type="SMART" id="SM00355">
    <property type="entry name" value="ZnF_C2H2"/>
    <property type="match status" value="5"/>
</dbReference>
<feature type="domain" description="C2H2-type" evidence="10">
    <location>
        <begin position="225"/>
        <end position="252"/>
    </location>
</feature>
<evidence type="ECO:0000259" key="11">
    <source>
        <dbReference type="PROSITE" id="PS51915"/>
    </source>
</evidence>
<feature type="domain" description="C2H2-type" evidence="10">
    <location>
        <begin position="337"/>
        <end position="366"/>
    </location>
</feature>
<keyword evidence="6" id="KW-0539">Nucleus</keyword>
<dbReference type="Gene3D" id="3.30.160.60">
    <property type="entry name" value="Classic Zinc Finger"/>
    <property type="match status" value="5"/>
</dbReference>
<sequence>MVVGIRGCGTAAALFTFAIDWITINRGSLQKMLQNICRICEIDTDASQAKNLFDRSSRQLLKQIQLLTGVCLEDKPDLPEVICNGCQNDLKCAIEFRDRCLRSHKRWVQHPKGISSPAPTSPTSSTRVICVRRSARTRVRCASGDEEMKAPLSPIEVLIKVEHPNNGVENDCVEHLDIETCNDAAIATSMEDESYVPSIETKRRRRLAKGTISKEPRSKQKLPVFFCDQCGNNVTGKSAFDRHLRKHKGIRPFQCEQCSARFLSSGELKGHQVMHTGDRKFSCRYCDRTYVNYSGRLRHERTHTNERPFVCAHCGKAFTNSYILKNHNLVHTGERLFRCDLCERSFSRPTHLKTHYRSNTHKQNVEKSCASQQPAANSTDLDPINGVILPLSNPVTVEVPLKQ</sequence>
<evidence type="ECO:0000256" key="9">
    <source>
        <dbReference type="SAM" id="MobiDB-lite"/>
    </source>
</evidence>
<feature type="domain" description="ZAD" evidence="11">
    <location>
        <begin position="35"/>
        <end position="110"/>
    </location>
</feature>
<dbReference type="RefSeq" id="XP_017870497.1">
    <property type="nucleotide sequence ID" value="XM_018015008.1"/>
</dbReference>
<evidence type="ECO:0000313" key="12">
    <source>
        <dbReference type="Proteomes" id="UP000694904"/>
    </source>
</evidence>
<name>A0ABM1PTG1_DROAR</name>
<evidence type="ECO:0000256" key="8">
    <source>
        <dbReference type="PROSITE-ProRule" id="PRU01263"/>
    </source>
</evidence>
<feature type="binding site" evidence="8">
    <location>
        <position position="86"/>
    </location>
    <ligand>
        <name>Zn(2+)</name>
        <dbReference type="ChEBI" id="CHEBI:29105"/>
    </ligand>
</feature>
<dbReference type="PROSITE" id="PS00028">
    <property type="entry name" value="ZINC_FINGER_C2H2_1"/>
    <property type="match status" value="5"/>
</dbReference>
<keyword evidence="5 8" id="KW-0862">Zinc</keyword>
<protein>
    <submittedName>
        <fullName evidence="13">Transcription factor Ouib</fullName>
    </submittedName>
</protein>
<accession>A0ABM1PTG1</accession>
<reference evidence="12" key="2">
    <citation type="journal article" date="2016" name="G3 (Bethesda)">
        <title>Genome Evolution in Three Species of Cactophilic Drosophila.</title>
        <authorList>
            <person name="Sanchez-Flores A."/>
            <person name="Penazola F."/>
            <person name="Carpinteyro-Ponce J."/>
            <person name="Nazario-Yepiz N."/>
            <person name="Abreu-Goodger C."/>
            <person name="Machado C.A."/>
            <person name="Markow T.A."/>
        </authorList>
    </citation>
    <scope>NUCLEOTIDE SEQUENCE [LARGE SCALE GENOMIC DNA]</scope>
</reference>
<dbReference type="PANTHER" id="PTHR16515:SF66">
    <property type="entry name" value="C2H2-TYPE DOMAIN-CONTAINING PROTEIN"/>
    <property type="match status" value="1"/>
</dbReference>
<dbReference type="InterPro" id="IPR013087">
    <property type="entry name" value="Znf_C2H2_type"/>
</dbReference>
<dbReference type="Proteomes" id="UP000694904">
    <property type="component" value="Chromosome 2"/>
</dbReference>
<evidence type="ECO:0000256" key="6">
    <source>
        <dbReference type="ARBA" id="ARBA00023242"/>
    </source>
</evidence>
<evidence type="ECO:0000256" key="7">
    <source>
        <dbReference type="PROSITE-ProRule" id="PRU00042"/>
    </source>
</evidence>
<feature type="region of interest" description="Disordered" evidence="9">
    <location>
        <begin position="358"/>
        <end position="378"/>
    </location>
</feature>
<keyword evidence="12" id="KW-1185">Reference proteome</keyword>
<feature type="domain" description="C2H2-type" evidence="10">
    <location>
        <begin position="281"/>
        <end position="308"/>
    </location>
</feature>
<reference evidence="13" key="3">
    <citation type="submission" date="2025-08" db="UniProtKB">
        <authorList>
            <consortium name="RefSeq"/>
        </authorList>
    </citation>
    <scope>IDENTIFICATION</scope>
    <source>
        <tissue evidence="13">Whole organism</tissue>
    </source>
</reference>
<feature type="compositionally biased region" description="Polar residues" evidence="9">
    <location>
        <begin position="369"/>
        <end position="378"/>
    </location>
</feature>
<keyword evidence="4 7" id="KW-0863">Zinc-finger</keyword>
<dbReference type="InterPro" id="IPR012934">
    <property type="entry name" value="Znf_AD"/>
</dbReference>
<feature type="binding site" evidence="8">
    <location>
        <position position="37"/>
    </location>
    <ligand>
        <name>Zn(2+)</name>
        <dbReference type="ChEBI" id="CHEBI:29105"/>
    </ligand>
</feature>
<feature type="binding site" evidence="8">
    <location>
        <position position="83"/>
    </location>
    <ligand>
        <name>Zn(2+)</name>
        <dbReference type="ChEBI" id="CHEBI:29105"/>
    </ligand>
</feature>
<dbReference type="PANTHER" id="PTHR16515">
    <property type="entry name" value="PR DOMAIN ZINC FINGER PROTEIN"/>
    <property type="match status" value="1"/>
</dbReference>
<comment type="subcellular location">
    <subcellularLocation>
        <location evidence="1">Nucleus</location>
    </subcellularLocation>
</comment>
<keyword evidence="3" id="KW-0677">Repeat</keyword>
<evidence type="ECO:0000256" key="2">
    <source>
        <dbReference type="ARBA" id="ARBA00022723"/>
    </source>
</evidence>
<dbReference type="SMART" id="SM00868">
    <property type="entry name" value="zf-AD"/>
    <property type="match status" value="1"/>
</dbReference>
<organism evidence="12 13">
    <name type="scientific">Drosophila arizonae</name>
    <name type="common">Fruit fly</name>
    <dbReference type="NCBI Taxonomy" id="7263"/>
    <lineage>
        <taxon>Eukaryota</taxon>
        <taxon>Metazoa</taxon>
        <taxon>Ecdysozoa</taxon>
        <taxon>Arthropoda</taxon>
        <taxon>Hexapoda</taxon>
        <taxon>Insecta</taxon>
        <taxon>Pterygota</taxon>
        <taxon>Neoptera</taxon>
        <taxon>Endopterygota</taxon>
        <taxon>Diptera</taxon>
        <taxon>Brachycera</taxon>
        <taxon>Muscomorpha</taxon>
        <taxon>Ephydroidea</taxon>
        <taxon>Drosophilidae</taxon>
        <taxon>Drosophila</taxon>
    </lineage>
</organism>
<evidence type="ECO:0000256" key="3">
    <source>
        <dbReference type="ARBA" id="ARBA00022737"/>
    </source>
</evidence>
<feature type="domain" description="C2H2-type" evidence="10">
    <location>
        <begin position="253"/>
        <end position="280"/>
    </location>
</feature>
<dbReference type="InterPro" id="IPR036236">
    <property type="entry name" value="Znf_C2H2_sf"/>
</dbReference>
<dbReference type="Pfam" id="PF12874">
    <property type="entry name" value="zf-met"/>
    <property type="match status" value="1"/>
</dbReference>
<evidence type="ECO:0000313" key="13">
    <source>
        <dbReference type="RefSeq" id="XP_017870497.1"/>
    </source>
</evidence>
<dbReference type="Pfam" id="PF00096">
    <property type="entry name" value="zf-C2H2"/>
    <property type="match status" value="1"/>
</dbReference>
<dbReference type="InterPro" id="IPR050331">
    <property type="entry name" value="Zinc_finger"/>
</dbReference>
<feature type="binding site" evidence="8">
    <location>
        <position position="40"/>
    </location>
    <ligand>
        <name>Zn(2+)</name>
        <dbReference type="ChEBI" id="CHEBI:29105"/>
    </ligand>
</feature>
<gene>
    <name evidence="13" type="primary">LOC108618831</name>
</gene>
<dbReference type="SUPFAM" id="SSF57716">
    <property type="entry name" value="Glucocorticoid receptor-like (DNA-binding domain)"/>
    <property type="match status" value="1"/>
</dbReference>
<dbReference type="SUPFAM" id="SSF57667">
    <property type="entry name" value="beta-beta-alpha zinc fingers"/>
    <property type="match status" value="3"/>
</dbReference>
<dbReference type="PROSITE" id="PS51915">
    <property type="entry name" value="ZAD"/>
    <property type="match status" value="1"/>
</dbReference>
<proteinExistence type="predicted"/>
<evidence type="ECO:0000256" key="1">
    <source>
        <dbReference type="ARBA" id="ARBA00004123"/>
    </source>
</evidence>
<dbReference type="PROSITE" id="PS50157">
    <property type="entry name" value="ZINC_FINGER_C2H2_2"/>
    <property type="match status" value="5"/>
</dbReference>
<feature type="domain" description="C2H2-type" evidence="10">
    <location>
        <begin position="309"/>
        <end position="336"/>
    </location>
</feature>
<keyword evidence="2 8" id="KW-0479">Metal-binding</keyword>
<dbReference type="Pfam" id="PF07776">
    <property type="entry name" value="zf-AD"/>
    <property type="match status" value="1"/>
</dbReference>
<dbReference type="GeneID" id="108618831"/>
<reference evidence="12" key="1">
    <citation type="journal article" date="1997" name="Nucleic Acids Res.">
        <title>tRNAscan-SE: a program for improved detection of transfer RNA genes in genomic sequence.</title>
        <authorList>
            <person name="Lowe T.M."/>
            <person name="Eddy S.R."/>
        </authorList>
    </citation>
    <scope>NUCLEOTIDE SEQUENCE [LARGE SCALE GENOMIC DNA]</scope>
</reference>
<evidence type="ECO:0000259" key="10">
    <source>
        <dbReference type="PROSITE" id="PS50157"/>
    </source>
</evidence>
<evidence type="ECO:0000256" key="5">
    <source>
        <dbReference type="ARBA" id="ARBA00022833"/>
    </source>
</evidence>
<dbReference type="Gene3D" id="3.40.1800.20">
    <property type="match status" value="1"/>
</dbReference>